<evidence type="ECO:0000259" key="2">
    <source>
        <dbReference type="PROSITE" id="PS50995"/>
    </source>
</evidence>
<accession>A0A0A3XWP3</accession>
<dbReference type="Proteomes" id="UP000030377">
    <property type="component" value="Unassembled WGS sequence"/>
</dbReference>
<dbReference type="PANTHER" id="PTHR39515">
    <property type="entry name" value="CONSERVED PROTEIN"/>
    <property type="match status" value="1"/>
</dbReference>
<dbReference type="InterPro" id="IPR000835">
    <property type="entry name" value="HTH_MarR-typ"/>
</dbReference>
<dbReference type="InterPro" id="IPR052526">
    <property type="entry name" value="HTH-type_Bedaq_tolerance"/>
</dbReference>
<evidence type="ECO:0000313" key="3">
    <source>
        <dbReference type="EMBL" id="KGT78795.1"/>
    </source>
</evidence>
<comment type="caution">
    <text evidence="3">The sequence shown here is derived from an EMBL/GenBank/DDBJ whole genome shotgun (WGS) entry which is preliminary data.</text>
</comment>
<dbReference type="SMART" id="SM00347">
    <property type="entry name" value="HTH_MARR"/>
    <property type="match status" value="1"/>
</dbReference>
<dbReference type="PROSITE" id="PS50995">
    <property type="entry name" value="HTH_MARR_2"/>
    <property type="match status" value="1"/>
</dbReference>
<proteinExistence type="predicted"/>
<protein>
    <submittedName>
        <fullName evidence="3">MarR family transcriptional regulator</fullName>
    </submittedName>
</protein>
<organism evidence="3 4">
    <name type="scientific">Bradyrhizobium japonicum</name>
    <dbReference type="NCBI Taxonomy" id="375"/>
    <lineage>
        <taxon>Bacteria</taxon>
        <taxon>Pseudomonadati</taxon>
        <taxon>Pseudomonadota</taxon>
        <taxon>Alphaproteobacteria</taxon>
        <taxon>Hyphomicrobiales</taxon>
        <taxon>Nitrobacteraceae</taxon>
        <taxon>Bradyrhizobium</taxon>
    </lineage>
</organism>
<evidence type="ECO:0000313" key="4">
    <source>
        <dbReference type="Proteomes" id="UP000030377"/>
    </source>
</evidence>
<dbReference type="InterPro" id="IPR036388">
    <property type="entry name" value="WH-like_DNA-bd_sf"/>
</dbReference>
<dbReference type="GO" id="GO:0003700">
    <property type="term" value="F:DNA-binding transcription factor activity"/>
    <property type="evidence" value="ECO:0007669"/>
    <property type="project" value="InterPro"/>
</dbReference>
<dbReference type="Gene3D" id="1.10.10.10">
    <property type="entry name" value="Winged helix-like DNA-binding domain superfamily/Winged helix DNA-binding domain"/>
    <property type="match status" value="1"/>
</dbReference>
<dbReference type="EMBL" id="JRPN01000014">
    <property type="protein sequence ID" value="KGT78795.1"/>
    <property type="molecule type" value="Genomic_DNA"/>
</dbReference>
<reference evidence="3 4" key="1">
    <citation type="submission" date="2014-09" db="EMBL/GenBank/DDBJ databases">
        <title>Draft genome of Bradyrhizobium japonicum Is-34.</title>
        <authorList>
            <person name="Tsurumaru H."/>
            <person name="Yamakawa T."/>
            <person name="Hashimoto S."/>
            <person name="Okizaki K."/>
            <person name="Kanesaki Y."/>
            <person name="Yoshikawa H."/>
            <person name="Yajima S."/>
        </authorList>
    </citation>
    <scope>NUCLEOTIDE SEQUENCE [LARGE SCALE GENOMIC DNA]</scope>
    <source>
        <strain evidence="3 4">Is-34</strain>
    </source>
</reference>
<dbReference type="PANTHER" id="PTHR39515:SF2">
    <property type="entry name" value="HTH-TYPE TRANSCRIPTIONAL REGULATOR RV0880"/>
    <property type="match status" value="1"/>
</dbReference>
<evidence type="ECO:0000256" key="1">
    <source>
        <dbReference type="SAM" id="Coils"/>
    </source>
</evidence>
<dbReference type="Pfam" id="PF12802">
    <property type="entry name" value="MarR_2"/>
    <property type="match status" value="1"/>
</dbReference>
<sequence length="155" mass="17569">MKIQRLNRDITQLRRQLMDASRRLRNEATADDRSWARLLVLGAIDRHVESATPSVLAADEGMRSSNLAAALRSLEARKLIVRTPDTKDRRKVRLRLSPAGRRFLDDSRARGERWLTEAMDACLTASERSDLIKAGALLDRITAYSKVAMPRSRKS</sequence>
<dbReference type="InterPro" id="IPR036390">
    <property type="entry name" value="WH_DNA-bd_sf"/>
</dbReference>
<gene>
    <name evidence="3" type="ORF">MA20_15610</name>
</gene>
<name>A0A0A3XWP3_BRAJP</name>
<keyword evidence="1" id="KW-0175">Coiled coil</keyword>
<feature type="coiled-coil region" evidence="1">
    <location>
        <begin position="3"/>
        <end position="30"/>
    </location>
</feature>
<dbReference type="AlphaFoldDB" id="A0A0A3XWP3"/>
<dbReference type="SUPFAM" id="SSF46785">
    <property type="entry name" value="Winged helix' DNA-binding domain"/>
    <property type="match status" value="1"/>
</dbReference>
<feature type="domain" description="HTH marR-type" evidence="2">
    <location>
        <begin position="3"/>
        <end position="143"/>
    </location>
</feature>
<dbReference type="RefSeq" id="WP_028159685.1">
    <property type="nucleotide sequence ID" value="NZ_JANUDC010000001.1"/>
</dbReference>
<dbReference type="Gene3D" id="1.10.287.100">
    <property type="match status" value="1"/>
</dbReference>